<dbReference type="Pfam" id="PF08240">
    <property type="entry name" value="ADH_N"/>
    <property type="match status" value="1"/>
</dbReference>
<sequence>MHAIVVDATGGPEVLTYAERPDPRPGPGQALVKVAASGVNFIDVYHREGRYPLPLPLVPGSEGAGVVVEVGDGVTHVAVGDRVAWCSVPGSYAELAVVPERALVHVPSGVDFELAAAAMLQGLTAHYLTRSTYAVREGDQVLVHAAAGGMGLLLTQLIKLQGGRVIGTVSTEEKEKLAREAGADEVIRYDRTPFPEQVKELTGGRGVDVVYDGVGASTFEGDLQCIRPRALIALFGAASGPVPPFDLQRLSGLGSLFVTRPTLSHYVADRDELLGRAHDLFGWIAGGQLRIQVSQRYPLAEARRAHEDLEGRRTTGKLILTV</sequence>
<dbReference type="InterPro" id="IPR002364">
    <property type="entry name" value="Quin_OxRdtase/zeta-crystal_CS"/>
</dbReference>
<dbReference type="SUPFAM" id="SSF50129">
    <property type="entry name" value="GroES-like"/>
    <property type="match status" value="1"/>
</dbReference>
<dbReference type="InterPro" id="IPR020843">
    <property type="entry name" value="ER"/>
</dbReference>
<dbReference type="InterPro" id="IPR013154">
    <property type="entry name" value="ADH-like_N"/>
</dbReference>
<protein>
    <submittedName>
        <fullName evidence="4">Quinone oxidoreductase family protein</fullName>
    </submittedName>
</protein>
<proteinExistence type="predicted"/>
<evidence type="ECO:0000313" key="5">
    <source>
        <dbReference type="Proteomes" id="UP001595816"/>
    </source>
</evidence>
<comment type="caution">
    <text evidence="4">The sequence shown here is derived from an EMBL/GenBank/DDBJ whole genome shotgun (WGS) entry which is preliminary data.</text>
</comment>
<dbReference type="PROSITE" id="PS01162">
    <property type="entry name" value="QOR_ZETA_CRYSTAL"/>
    <property type="match status" value="1"/>
</dbReference>
<gene>
    <name evidence="4" type="ORF">ACFOZ4_24370</name>
</gene>
<name>A0ABV8LTA5_9ACTN</name>
<dbReference type="Gene3D" id="3.90.180.10">
    <property type="entry name" value="Medium-chain alcohol dehydrogenases, catalytic domain"/>
    <property type="match status" value="1"/>
</dbReference>
<dbReference type="PANTHER" id="PTHR48106">
    <property type="entry name" value="QUINONE OXIDOREDUCTASE PIG3-RELATED"/>
    <property type="match status" value="1"/>
</dbReference>
<evidence type="ECO:0000259" key="3">
    <source>
        <dbReference type="SMART" id="SM00829"/>
    </source>
</evidence>
<dbReference type="InterPro" id="IPR036291">
    <property type="entry name" value="NAD(P)-bd_dom_sf"/>
</dbReference>
<dbReference type="Pfam" id="PF00107">
    <property type="entry name" value="ADH_zinc_N"/>
    <property type="match status" value="1"/>
</dbReference>
<keyword evidence="2" id="KW-0560">Oxidoreductase</keyword>
<organism evidence="4 5">
    <name type="scientific">Hamadaea flava</name>
    <dbReference type="NCBI Taxonomy" id="1742688"/>
    <lineage>
        <taxon>Bacteria</taxon>
        <taxon>Bacillati</taxon>
        <taxon>Actinomycetota</taxon>
        <taxon>Actinomycetes</taxon>
        <taxon>Micromonosporales</taxon>
        <taxon>Micromonosporaceae</taxon>
        <taxon>Hamadaea</taxon>
    </lineage>
</organism>
<reference evidence="5" key="1">
    <citation type="journal article" date="2019" name="Int. J. Syst. Evol. Microbiol.">
        <title>The Global Catalogue of Microorganisms (GCM) 10K type strain sequencing project: providing services to taxonomists for standard genome sequencing and annotation.</title>
        <authorList>
            <consortium name="The Broad Institute Genomics Platform"/>
            <consortium name="The Broad Institute Genome Sequencing Center for Infectious Disease"/>
            <person name="Wu L."/>
            <person name="Ma J."/>
        </authorList>
    </citation>
    <scope>NUCLEOTIDE SEQUENCE [LARGE SCALE GENOMIC DNA]</scope>
    <source>
        <strain evidence="5">CGMCC 4.7289</strain>
    </source>
</reference>
<dbReference type="RefSeq" id="WP_253750400.1">
    <property type="nucleotide sequence ID" value="NZ_JAMZDZ010000001.1"/>
</dbReference>
<dbReference type="PANTHER" id="PTHR48106:SF13">
    <property type="entry name" value="QUINONE OXIDOREDUCTASE-RELATED"/>
    <property type="match status" value="1"/>
</dbReference>
<dbReference type="CDD" id="cd05286">
    <property type="entry name" value="QOR2"/>
    <property type="match status" value="1"/>
</dbReference>
<feature type="domain" description="Enoyl reductase (ER)" evidence="3">
    <location>
        <begin position="10"/>
        <end position="320"/>
    </location>
</feature>
<dbReference type="InterPro" id="IPR013149">
    <property type="entry name" value="ADH-like_C"/>
</dbReference>
<dbReference type="InterPro" id="IPR047618">
    <property type="entry name" value="QOR-like"/>
</dbReference>
<evidence type="ECO:0000256" key="1">
    <source>
        <dbReference type="ARBA" id="ARBA00022857"/>
    </source>
</evidence>
<evidence type="ECO:0000313" key="4">
    <source>
        <dbReference type="EMBL" id="MFC4133759.1"/>
    </source>
</evidence>
<dbReference type="Proteomes" id="UP001595816">
    <property type="component" value="Unassembled WGS sequence"/>
</dbReference>
<keyword evidence="1" id="KW-0521">NADP</keyword>
<dbReference type="InterPro" id="IPR011032">
    <property type="entry name" value="GroES-like_sf"/>
</dbReference>
<evidence type="ECO:0000256" key="2">
    <source>
        <dbReference type="ARBA" id="ARBA00023002"/>
    </source>
</evidence>
<dbReference type="Gene3D" id="3.40.50.720">
    <property type="entry name" value="NAD(P)-binding Rossmann-like Domain"/>
    <property type="match status" value="1"/>
</dbReference>
<keyword evidence="5" id="KW-1185">Reference proteome</keyword>
<accession>A0ABV8LTA5</accession>
<dbReference type="EMBL" id="JBHSAY010000013">
    <property type="protein sequence ID" value="MFC4133759.1"/>
    <property type="molecule type" value="Genomic_DNA"/>
</dbReference>
<dbReference type="SMART" id="SM00829">
    <property type="entry name" value="PKS_ER"/>
    <property type="match status" value="1"/>
</dbReference>
<dbReference type="SUPFAM" id="SSF51735">
    <property type="entry name" value="NAD(P)-binding Rossmann-fold domains"/>
    <property type="match status" value="1"/>
</dbReference>